<dbReference type="GO" id="GO:0016020">
    <property type="term" value="C:membrane"/>
    <property type="evidence" value="ECO:0007669"/>
    <property type="project" value="InterPro"/>
</dbReference>
<dbReference type="InterPro" id="IPR011712">
    <property type="entry name" value="Sig_transdc_His_kin_sub3_dim/P"/>
</dbReference>
<reference evidence="6 7" key="1">
    <citation type="submission" date="2018-07" db="EMBL/GenBank/DDBJ databases">
        <title>Dyadobacter roseus sp. nov., isolated from rose rhizosphere soil.</title>
        <authorList>
            <person name="Chen L."/>
        </authorList>
    </citation>
    <scope>NUCLEOTIDE SEQUENCE [LARGE SCALE GENOMIC DNA]</scope>
    <source>
        <strain evidence="6 7">RS19</strain>
    </source>
</reference>
<dbReference type="Pfam" id="PF07495">
    <property type="entry name" value="Y_Y_Y"/>
    <property type="match status" value="1"/>
</dbReference>
<keyword evidence="1" id="KW-0597">Phosphoprotein</keyword>
<evidence type="ECO:0000259" key="4">
    <source>
        <dbReference type="Pfam" id="PF07495"/>
    </source>
</evidence>
<dbReference type="InterPro" id="IPR011110">
    <property type="entry name" value="Reg_prop"/>
</dbReference>
<dbReference type="RefSeq" id="WP_115828792.1">
    <property type="nucleotide sequence ID" value="NZ_QNUL01000001.1"/>
</dbReference>
<evidence type="ECO:0000313" key="7">
    <source>
        <dbReference type="Proteomes" id="UP000256373"/>
    </source>
</evidence>
<keyword evidence="2" id="KW-1133">Transmembrane helix</keyword>
<keyword evidence="7" id="KW-1185">Reference proteome</keyword>
<keyword evidence="2" id="KW-0812">Transmembrane</keyword>
<dbReference type="GO" id="GO:0046983">
    <property type="term" value="F:protein dimerization activity"/>
    <property type="evidence" value="ECO:0007669"/>
    <property type="project" value="InterPro"/>
</dbReference>
<dbReference type="GO" id="GO:0000155">
    <property type="term" value="F:phosphorelay sensor kinase activity"/>
    <property type="evidence" value="ECO:0007669"/>
    <property type="project" value="InterPro"/>
</dbReference>
<sequence>MRIIYVTILLFALSAGQVSAQGTYRFRHVGIEDGLSQGSVYHMMKDSRGYLWMSSQDGVNKFNGKNFEVYLSGASGESTNIQGIAEDKEGQIWIGSHKGVYKYDRPTNKFLQPGFTKTIPTGSVHVFSDRDRNTYLLTETGLFSLHNGRIKLLTDQLAYSRSQFNNFITTTPDGDIWLLTPEHEVIRYAVKTQKTIPYFSRSSSSFSTGSDFSCISSDRAGNVWIGGKQQLICLEYNTQKTTVHTNLLQDQGINFFDIAEDLHGKLWLATEKNGIIIFDPRKGKIAEHIQHEDDIANSLKFNEVSEIFIDENNDVFANTDPQGIDIITSVPSAFTCYTYGKNNNFNLSGYSIRGLAEDKNADIWIGTELTGINRLSPNTGQVRHYTTANGLPDNTIRYVLKDQADRIWVATLNGFALYLPDADRFRKFELPNFCEVSNLLSVDNSLMLLITNKGIMFFDTHKMQVIKTEKNSFVGGYASYFDEKNQLIYIASRYRGVEVFQLSDNKLKQIRKLFTNYHVLDLHHSTTEGLLWAATDQGLVKLNILNNSIIKTYHVKDGLHHEYIYCIQQDKSGNLWLSTNRGLTRFNPESERFEFVKEIPPREYNSRSSLATASGDLYFGSTRGLDRIRPRLLSLRRDKVSAHFTGLVLDGTENGSNPKQIAADDTIQLSYSDNTFTLKFTATDFRSAGLNRFRYFMKGYDKDTIYAGTLDQVRYARLPAGEYEFQLQASDLGGNWVSAVRKLSIVIAPPFWQTWWFLFLMILLFAGVIFLSIRTYLNQKLLAQRIESEKRISLERERARIARDMNDSLGSELFGLKLLGQVAMHQSNKEDTNSYLQRIVDTSRTISDQISEVIWITDSEQDNAESLWSYIKKNADIYLRPSGVSYHFADICENETTAISGERRHEILNFHKLLFSEVTKSFNLGNCKLSFNISPSDLTITLVNAEFPNLNLPLLQSLKKLRGSLSSEPEYLYVFNIPLKD</sequence>
<feature type="transmembrane region" description="Helical" evidence="2">
    <location>
        <begin position="755"/>
        <end position="777"/>
    </location>
</feature>
<feature type="signal peptide" evidence="3">
    <location>
        <begin position="1"/>
        <end position="20"/>
    </location>
</feature>
<organism evidence="6 7">
    <name type="scientific">Dyadobacter luteus</name>
    <dbReference type="NCBI Taxonomy" id="2259619"/>
    <lineage>
        <taxon>Bacteria</taxon>
        <taxon>Pseudomonadati</taxon>
        <taxon>Bacteroidota</taxon>
        <taxon>Cytophagia</taxon>
        <taxon>Cytophagales</taxon>
        <taxon>Spirosomataceae</taxon>
        <taxon>Dyadobacter</taxon>
    </lineage>
</organism>
<name>A0A3D8YHA7_9BACT</name>
<dbReference type="AlphaFoldDB" id="A0A3D8YHA7"/>
<feature type="domain" description="Signal transduction histidine kinase subgroup 3 dimerisation and phosphoacceptor" evidence="5">
    <location>
        <begin position="797"/>
        <end position="852"/>
    </location>
</feature>
<keyword evidence="3" id="KW-0732">Signal</keyword>
<dbReference type="Gene3D" id="2.130.10.10">
    <property type="entry name" value="YVTN repeat-like/Quinoprotein amine dehydrogenase"/>
    <property type="match status" value="3"/>
</dbReference>
<evidence type="ECO:0000256" key="3">
    <source>
        <dbReference type="SAM" id="SignalP"/>
    </source>
</evidence>
<dbReference type="SUPFAM" id="SSF50998">
    <property type="entry name" value="Quinoprotein alcohol dehydrogenase-like"/>
    <property type="match status" value="1"/>
</dbReference>
<accession>A0A3D8YHA7</accession>
<feature type="chain" id="PRO_5017768780" description="Two component regulator three Y domain-containing protein" evidence="3">
    <location>
        <begin position="21"/>
        <end position="981"/>
    </location>
</feature>
<dbReference type="OrthoDB" id="9778366at2"/>
<gene>
    <name evidence="6" type="ORF">DSL64_01115</name>
</gene>
<evidence type="ECO:0008006" key="8">
    <source>
        <dbReference type="Google" id="ProtNLM"/>
    </source>
</evidence>
<dbReference type="Gene3D" id="2.60.40.10">
    <property type="entry name" value="Immunoglobulins"/>
    <property type="match status" value="1"/>
</dbReference>
<keyword evidence="2" id="KW-0472">Membrane</keyword>
<feature type="domain" description="Two component regulator three Y" evidence="4">
    <location>
        <begin position="686"/>
        <end position="747"/>
    </location>
</feature>
<dbReference type="InterPro" id="IPR011047">
    <property type="entry name" value="Quinoprotein_ADH-like_sf"/>
</dbReference>
<evidence type="ECO:0000256" key="1">
    <source>
        <dbReference type="ARBA" id="ARBA00022553"/>
    </source>
</evidence>
<dbReference type="Proteomes" id="UP000256373">
    <property type="component" value="Unassembled WGS sequence"/>
</dbReference>
<comment type="caution">
    <text evidence="6">The sequence shown here is derived from an EMBL/GenBank/DDBJ whole genome shotgun (WGS) entry which is preliminary data.</text>
</comment>
<proteinExistence type="predicted"/>
<dbReference type="PANTHER" id="PTHR43547:SF2">
    <property type="entry name" value="HYBRID SIGNAL TRANSDUCTION HISTIDINE KINASE C"/>
    <property type="match status" value="1"/>
</dbReference>
<dbReference type="SUPFAM" id="SSF101898">
    <property type="entry name" value="NHL repeat"/>
    <property type="match status" value="1"/>
</dbReference>
<evidence type="ECO:0000259" key="5">
    <source>
        <dbReference type="Pfam" id="PF07730"/>
    </source>
</evidence>
<dbReference type="InterPro" id="IPR013783">
    <property type="entry name" value="Ig-like_fold"/>
</dbReference>
<dbReference type="InterPro" id="IPR015943">
    <property type="entry name" value="WD40/YVTN_repeat-like_dom_sf"/>
</dbReference>
<protein>
    <recommendedName>
        <fullName evidence="8">Two component regulator three Y domain-containing protein</fullName>
    </recommendedName>
</protein>
<dbReference type="Pfam" id="PF07494">
    <property type="entry name" value="Reg_prop"/>
    <property type="match status" value="2"/>
</dbReference>
<evidence type="ECO:0000256" key="2">
    <source>
        <dbReference type="SAM" id="Phobius"/>
    </source>
</evidence>
<dbReference type="Gene3D" id="1.20.5.1930">
    <property type="match status" value="1"/>
</dbReference>
<dbReference type="EMBL" id="QNUL01000001">
    <property type="protein sequence ID" value="REA64184.1"/>
    <property type="molecule type" value="Genomic_DNA"/>
</dbReference>
<dbReference type="Pfam" id="PF07730">
    <property type="entry name" value="HisKA_3"/>
    <property type="match status" value="1"/>
</dbReference>
<dbReference type="InterPro" id="IPR011123">
    <property type="entry name" value="Y_Y_Y"/>
</dbReference>
<evidence type="ECO:0000313" key="6">
    <source>
        <dbReference type="EMBL" id="REA64184.1"/>
    </source>
</evidence>
<dbReference type="PANTHER" id="PTHR43547">
    <property type="entry name" value="TWO-COMPONENT HISTIDINE KINASE"/>
    <property type="match status" value="1"/>
</dbReference>